<accession>A0A9C9K0M9</accession>
<comment type="miscellaneous">
    <text evidence="12">Reaction proceeds by a ping-pong mechanism involving intermediate methylation of a conserved cysteine residue.</text>
</comment>
<evidence type="ECO:0000256" key="11">
    <source>
        <dbReference type="ARBA" id="ARBA00023014"/>
    </source>
</evidence>
<keyword evidence="10 12" id="KW-0408">Iron</keyword>
<dbReference type="FunFam" id="3.20.20.70:FF:000014">
    <property type="entry name" value="Probable dual-specificity RNA methyltransferase RlmN"/>
    <property type="match status" value="1"/>
</dbReference>
<evidence type="ECO:0000256" key="9">
    <source>
        <dbReference type="ARBA" id="ARBA00022723"/>
    </source>
</evidence>
<keyword evidence="4 12" id="KW-0698">rRNA processing</keyword>
<keyword evidence="12" id="KW-1015">Disulfide bond</keyword>
<dbReference type="SUPFAM" id="SSF102114">
    <property type="entry name" value="Radical SAM enzymes"/>
    <property type="match status" value="1"/>
</dbReference>
<evidence type="ECO:0000256" key="5">
    <source>
        <dbReference type="ARBA" id="ARBA00022603"/>
    </source>
</evidence>
<dbReference type="Gene3D" id="1.10.150.530">
    <property type="match status" value="1"/>
</dbReference>
<dbReference type="InterPro" id="IPR040072">
    <property type="entry name" value="Methyltransferase_A"/>
</dbReference>
<dbReference type="GO" id="GO:0005737">
    <property type="term" value="C:cytoplasm"/>
    <property type="evidence" value="ECO:0007669"/>
    <property type="project" value="UniProtKB-SubCell"/>
</dbReference>
<dbReference type="Proteomes" id="UP000885826">
    <property type="component" value="Unassembled WGS sequence"/>
</dbReference>
<feature type="binding site" evidence="12">
    <location>
        <position position="118"/>
    </location>
    <ligand>
        <name>[4Fe-4S] cluster</name>
        <dbReference type="ChEBI" id="CHEBI:49883"/>
        <note>4Fe-4S-S-AdoMet</note>
    </ligand>
</feature>
<comment type="catalytic activity">
    <reaction evidence="12">
        <text>adenosine(2503) in 23S rRNA + 2 reduced [2Fe-2S]-[ferredoxin] + 2 S-adenosyl-L-methionine = 2-methyladenosine(2503) in 23S rRNA + 5'-deoxyadenosine + L-methionine + 2 oxidized [2Fe-2S]-[ferredoxin] + S-adenosyl-L-homocysteine</text>
        <dbReference type="Rhea" id="RHEA:42916"/>
        <dbReference type="Rhea" id="RHEA-COMP:10000"/>
        <dbReference type="Rhea" id="RHEA-COMP:10001"/>
        <dbReference type="Rhea" id="RHEA-COMP:10152"/>
        <dbReference type="Rhea" id="RHEA-COMP:10282"/>
        <dbReference type="ChEBI" id="CHEBI:17319"/>
        <dbReference type="ChEBI" id="CHEBI:33737"/>
        <dbReference type="ChEBI" id="CHEBI:33738"/>
        <dbReference type="ChEBI" id="CHEBI:57844"/>
        <dbReference type="ChEBI" id="CHEBI:57856"/>
        <dbReference type="ChEBI" id="CHEBI:59789"/>
        <dbReference type="ChEBI" id="CHEBI:74411"/>
        <dbReference type="ChEBI" id="CHEBI:74497"/>
        <dbReference type="EC" id="2.1.1.192"/>
    </reaction>
</comment>
<comment type="function">
    <text evidence="12">Specifically methylates position 2 of adenine 2503 in 23S rRNA and position 2 of adenine 37 in tRNAs.</text>
</comment>
<keyword evidence="8 12" id="KW-0819">tRNA processing</keyword>
<dbReference type="GO" id="GO:0070475">
    <property type="term" value="P:rRNA base methylation"/>
    <property type="evidence" value="ECO:0007669"/>
    <property type="project" value="UniProtKB-UniRule"/>
</dbReference>
<keyword evidence="2 12" id="KW-0004">4Fe-4S</keyword>
<feature type="binding site" evidence="12">
    <location>
        <position position="111"/>
    </location>
    <ligand>
        <name>[4Fe-4S] cluster</name>
        <dbReference type="ChEBI" id="CHEBI:49883"/>
        <note>4Fe-4S-S-AdoMet</note>
    </ligand>
</feature>
<name>A0A9C9K0M9_UNCW3</name>
<dbReference type="SFLD" id="SFLDG01062">
    <property type="entry name" value="methyltransferase_(Class_A)"/>
    <property type="match status" value="1"/>
</dbReference>
<feature type="domain" description="Radical SAM core" evidence="13">
    <location>
        <begin position="97"/>
        <end position="326"/>
    </location>
</feature>
<dbReference type="GO" id="GO:0051539">
    <property type="term" value="F:4 iron, 4 sulfur cluster binding"/>
    <property type="evidence" value="ECO:0007669"/>
    <property type="project" value="UniProtKB-UniRule"/>
</dbReference>
<dbReference type="NCBIfam" id="TIGR00048">
    <property type="entry name" value="rRNA_mod_RlmN"/>
    <property type="match status" value="1"/>
</dbReference>
<comment type="caution">
    <text evidence="14">The sequence shown here is derived from an EMBL/GenBank/DDBJ whole genome shotgun (WGS) entry which is preliminary data.</text>
</comment>
<feature type="binding site" evidence="12">
    <location>
        <begin position="213"/>
        <end position="215"/>
    </location>
    <ligand>
        <name>S-adenosyl-L-methionine</name>
        <dbReference type="ChEBI" id="CHEBI:59789"/>
    </ligand>
</feature>
<dbReference type="Gene3D" id="3.20.20.70">
    <property type="entry name" value="Aldolase class I"/>
    <property type="match status" value="1"/>
</dbReference>
<dbReference type="PROSITE" id="PS51918">
    <property type="entry name" value="RADICAL_SAM"/>
    <property type="match status" value="1"/>
</dbReference>
<dbReference type="SFLD" id="SFLDS00029">
    <property type="entry name" value="Radical_SAM"/>
    <property type="match status" value="1"/>
</dbReference>
<feature type="binding site" evidence="12">
    <location>
        <position position="288"/>
    </location>
    <ligand>
        <name>S-adenosyl-L-methionine</name>
        <dbReference type="ChEBI" id="CHEBI:59789"/>
    </ligand>
</feature>
<dbReference type="GO" id="GO:0030488">
    <property type="term" value="P:tRNA methylation"/>
    <property type="evidence" value="ECO:0007669"/>
    <property type="project" value="UniProtKB-UniRule"/>
</dbReference>
<dbReference type="HAMAP" id="MF_01849">
    <property type="entry name" value="RNA_methyltr_RlmN"/>
    <property type="match status" value="1"/>
</dbReference>
<organism evidence="14 15">
    <name type="scientific">candidate division WOR-3 bacterium</name>
    <dbReference type="NCBI Taxonomy" id="2052148"/>
    <lineage>
        <taxon>Bacteria</taxon>
        <taxon>Bacteria division WOR-3</taxon>
    </lineage>
</organism>
<dbReference type="EMBL" id="DRIG01000092">
    <property type="protein sequence ID" value="HEC79212.1"/>
    <property type="molecule type" value="Genomic_DNA"/>
</dbReference>
<keyword evidence="7 12" id="KW-0949">S-adenosyl-L-methionine</keyword>
<evidence type="ECO:0000256" key="8">
    <source>
        <dbReference type="ARBA" id="ARBA00022694"/>
    </source>
</evidence>
<dbReference type="GO" id="GO:0002935">
    <property type="term" value="F:tRNA (adenine(37)-C2)-methyltransferase activity"/>
    <property type="evidence" value="ECO:0007669"/>
    <property type="project" value="UniProtKB-UniRule"/>
</dbReference>
<comment type="catalytic activity">
    <reaction evidence="12">
        <text>adenosine(37) in tRNA + 2 reduced [2Fe-2S]-[ferredoxin] + 2 S-adenosyl-L-methionine = 2-methyladenosine(37) in tRNA + 5'-deoxyadenosine + L-methionine + 2 oxidized [2Fe-2S]-[ferredoxin] + S-adenosyl-L-homocysteine</text>
        <dbReference type="Rhea" id="RHEA:43332"/>
        <dbReference type="Rhea" id="RHEA-COMP:10000"/>
        <dbReference type="Rhea" id="RHEA-COMP:10001"/>
        <dbReference type="Rhea" id="RHEA-COMP:10162"/>
        <dbReference type="Rhea" id="RHEA-COMP:10485"/>
        <dbReference type="ChEBI" id="CHEBI:17319"/>
        <dbReference type="ChEBI" id="CHEBI:33737"/>
        <dbReference type="ChEBI" id="CHEBI:33738"/>
        <dbReference type="ChEBI" id="CHEBI:57844"/>
        <dbReference type="ChEBI" id="CHEBI:57856"/>
        <dbReference type="ChEBI" id="CHEBI:59789"/>
        <dbReference type="ChEBI" id="CHEBI:74411"/>
        <dbReference type="ChEBI" id="CHEBI:74497"/>
        <dbReference type="EC" id="2.1.1.192"/>
    </reaction>
</comment>
<feature type="binding site" evidence="12">
    <location>
        <position position="115"/>
    </location>
    <ligand>
        <name>[4Fe-4S] cluster</name>
        <dbReference type="ChEBI" id="CHEBI:49883"/>
        <note>4Fe-4S-S-AdoMet</note>
    </ligand>
</feature>
<dbReference type="GO" id="GO:0070040">
    <property type="term" value="F:rRNA (adenine(2503)-C2-)-methyltransferase activity"/>
    <property type="evidence" value="ECO:0007669"/>
    <property type="project" value="UniProtKB-UniRule"/>
</dbReference>
<dbReference type="InterPro" id="IPR027492">
    <property type="entry name" value="RNA_MTrfase_RlmN"/>
</dbReference>
<comment type="similarity">
    <text evidence="12">Belongs to the radical SAM superfamily. RlmN family.</text>
</comment>
<evidence type="ECO:0000256" key="3">
    <source>
        <dbReference type="ARBA" id="ARBA00022490"/>
    </source>
</evidence>
<keyword evidence="6 12" id="KW-0808">Transferase</keyword>
<evidence type="ECO:0000256" key="10">
    <source>
        <dbReference type="ARBA" id="ARBA00023004"/>
    </source>
</evidence>
<sequence length="337" mass="38715">MRENIKEYSLKALKEKMLTLNLEAYRGEQVFKWLWQKDADDFTVMTNLSKELRKLFAGIFFIPELKILKVLSAEDGSKKFLFQLEDNEKIEAVFIPEAKRKTVCVSTQVGCPLQCRFCATALMGFIRNLEAYEIAEQIRLIQKQIKEKITNIVFMGMGEPLLNFENLIAAIEITSSPLALGISQRHTTISTAGLTDGIRRLLNSPYKVKLAISLNFPDQKQRSKMMPINKKFPLSEILPLAKDYSIKKNMVTFEYVLIDKINDRIKDAQKLLDLLKGIPSKINLIPYNPHPRLPYKRPTPEKIDKFHQYLLRSHHTVTMRKSRGQKILAGCGQLALS</sequence>
<feature type="binding site" evidence="12">
    <location>
        <begin position="158"/>
        <end position="159"/>
    </location>
    <ligand>
        <name>S-adenosyl-L-methionine</name>
        <dbReference type="ChEBI" id="CHEBI:59789"/>
    </ligand>
</feature>
<dbReference type="Pfam" id="PF04055">
    <property type="entry name" value="Radical_SAM"/>
    <property type="match status" value="1"/>
</dbReference>
<evidence type="ECO:0000256" key="7">
    <source>
        <dbReference type="ARBA" id="ARBA00022691"/>
    </source>
</evidence>
<feature type="active site" description="S-methylcysteine intermediate" evidence="12">
    <location>
        <position position="331"/>
    </location>
</feature>
<proteinExistence type="inferred from homology"/>
<reference evidence="14" key="1">
    <citation type="journal article" date="2020" name="mSystems">
        <title>Genome- and Community-Level Interaction Insights into Carbon Utilization and Element Cycling Functions of Hydrothermarchaeota in Hydrothermal Sediment.</title>
        <authorList>
            <person name="Zhou Z."/>
            <person name="Liu Y."/>
            <person name="Xu W."/>
            <person name="Pan J."/>
            <person name="Luo Z.H."/>
            <person name="Li M."/>
        </authorList>
    </citation>
    <scope>NUCLEOTIDE SEQUENCE</scope>
    <source>
        <strain evidence="14">HyVt-388</strain>
    </source>
</reference>
<evidence type="ECO:0000256" key="1">
    <source>
        <dbReference type="ARBA" id="ARBA00004496"/>
    </source>
</evidence>
<dbReference type="GO" id="GO:0046872">
    <property type="term" value="F:metal ion binding"/>
    <property type="evidence" value="ECO:0007669"/>
    <property type="project" value="UniProtKB-KW"/>
</dbReference>
<protein>
    <recommendedName>
        <fullName evidence="12">Probable dual-specificity RNA methyltransferase RlmN</fullName>
        <ecNumber evidence="12">2.1.1.192</ecNumber>
    </recommendedName>
    <alternativeName>
        <fullName evidence="12">23S rRNA (adenine(2503)-C(2))-methyltransferase</fullName>
    </alternativeName>
    <alternativeName>
        <fullName evidence="12">23S rRNA m2A2503 methyltransferase</fullName>
    </alternativeName>
    <alternativeName>
        <fullName evidence="12">Ribosomal RNA large subunit methyltransferase N</fullName>
    </alternativeName>
    <alternativeName>
        <fullName evidence="12">tRNA (adenine(37)-C(2))-methyltransferase</fullName>
    </alternativeName>
    <alternativeName>
        <fullName evidence="12">tRNA m2A37 methyltransferase</fullName>
    </alternativeName>
</protein>
<dbReference type="PANTHER" id="PTHR30544:SF5">
    <property type="entry name" value="RADICAL SAM CORE DOMAIN-CONTAINING PROTEIN"/>
    <property type="match status" value="1"/>
</dbReference>
<keyword evidence="5 12" id="KW-0489">Methyltransferase</keyword>
<dbReference type="InterPro" id="IPR007197">
    <property type="entry name" value="rSAM"/>
</dbReference>
<dbReference type="PIRSF" id="PIRSF006004">
    <property type="entry name" value="CHP00048"/>
    <property type="match status" value="1"/>
</dbReference>
<dbReference type="AlphaFoldDB" id="A0A9C9K0M9"/>
<dbReference type="InterPro" id="IPR004383">
    <property type="entry name" value="rRNA_lsu_MTrfase_RlmN/Cfr"/>
</dbReference>
<dbReference type="InterPro" id="IPR048641">
    <property type="entry name" value="RlmN_N"/>
</dbReference>
<evidence type="ECO:0000256" key="4">
    <source>
        <dbReference type="ARBA" id="ARBA00022552"/>
    </source>
</evidence>
<evidence type="ECO:0000313" key="15">
    <source>
        <dbReference type="Proteomes" id="UP000885826"/>
    </source>
</evidence>
<comment type="cofactor">
    <cofactor evidence="12">
        <name>[4Fe-4S] cluster</name>
        <dbReference type="ChEBI" id="CHEBI:49883"/>
    </cofactor>
    <text evidence="12">Binds 1 [4Fe-4S] cluster. The cluster is coordinated with 3 cysteines and an exchangeable S-adenosyl-L-methionine.</text>
</comment>
<dbReference type="EC" id="2.1.1.192" evidence="12"/>
<evidence type="ECO:0000256" key="6">
    <source>
        <dbReference type="ARBA" id="ARBA00022679"/>
    </source>
</evidence>
<keyword evidence="9 12" id="KW-0479">Metal-binding</keyword>
<keyword evidence="3 12" id="KW-0963">Cytoplasm</keyword>
<evidence type="ECO:0000259" key="13">
    <source>
        <dbReference type="PROSITE" id="PS51918"/>
    </source>
</evidence>
<dbReference type="SFLD" id="SFLDF00275">
    <property type="entry name" value="adenosine_C2_methyltransferase"/>
    <property type="match status" value="1"/>
</dbReference>
<evidence type="ECO:0000256" key="12">
    <source>
        <dbReference type="HAMAP-Rule" id="MF_01849"/>
    </source>
</evidence>
<comment type="subcellular location">
    <subcellularLocation>
        <location evidence="1 12">Cytoplasm</location>
    </subcellularLocation>
</comment>
<feature type="active site" description="Proton acceptor" evidence="12">
    <location>
        <position position="91"/>
    </location>
</feature>
<evidence type="ECO:0000256" key="2">
    <source>
        <dbReference type="ARBA" id="ARBA00022485"/>
    </source>
</evidence>
<evidence type="ECO:0000313" key="14">
    <source>
        <dbReference type="EMBL" id="HEC79212.1"/>
    </source>
</evidence>
<dbReference type="PANTHER" id="PTHR30544">
    <property type="entry name" value="23S RRNA METHYLTRANSFERASE"/>
    <property type="match status" value="1"/>
</dbReference>
<dbReference type="Pfam" id="PF21016">
    <property type="entry name" value="RlmN_N"/>
    <property type="match status" value="1"/>
</dbReference>
<dbReference type="CDD" id="cd01335">
    <property type="entry name" value="Radical_SAM"/>
    <property type="match status" value="1"/>
</dbReference>
<dbReference type="GO" id="GO:0019843">
    <property type="term" value="F:rRNA binding"/>
    <property type="evidence" value="ECO:0007669"/>
    <property type="project" value="UniProtKB-UniRule"/>
</dbReference>
<dbReference type="InterPro" id="IPR013785">
    <property type="entry name" value="Aldolase_TIM"/>
</dbReference>
<comment type="caution">
    <text evidence="12">Lacks conserved residue(s) required for the propagation of feature annotation.</text>
</comment>
<feature type="binding site" evidence="12">
    <location>
        <position position="190"/>
    </location>
    <ligand>
        <name>S-adenosyl-L-methionine</name>
        <dbReference type="ChEBI" id="CHEBI:59789"/>
    </ligand>
</feature>
<dbReference type="GO" id="GO:0000049">
    <property type="term" value="F:tRNA binding"/>
    <property type="evidence" value="ECO:0007669"/>
    <property type="project" value="UniProtKB-UniRule"/>
</dbReference>
<gene>
    <name evidence="12 14" type="primary">rlmN</name>
    <name evidence="14" type="ORF">ENI34_08750</name>
</gene>
<keyword evidence="11 12" id="KW-0411">Iron-sulfur</keyword>
<dbReference type="InterPro" id="IPR058240">
    <property type="entry name" value="rSAM_sf"/>
</dbReference>